<feature type="transmembrane region" description="Helical" evidence="8">
    <location>
        <begin position="168"/>
        <end position="190"/>
    </location>
</feature>
<keyword evidence="5 8" id="KW-0812">Transmembrane</keyword>
<evidence type="ECO:0000256" key="3">
    <source>
        <dbReference type="ARBA" id="ARBA00022448"/>
    </source>
</evidence>
<sequence length="301" mass="33058">MADPAADHRRTTRRLWPALALPGTLWLVALFLVPVYAVMAVAFSGNINIFGEPIPAWNPLDWQFATFSQVVTESVSGPYRAVWVRTAVYTGLALMICAAIGYPVAYYTARLAGKRRGLVLALILAPWWINYITRMLAWVNLLQDDGYVNKALGIVGVAPVSWLAGNPVTVVIALAYGYLPFFILPLFASLDRIDQRLLEASRDLGVGSVRTFLHVTLPLSKLGLVTAFVVTALPMAGDYYTNTIVSSSPNTTMIGNQIELFLLQGPSKNFGAALVLLLSLVLLFFMAYYLVLTQRASREAR</sequence>
<keyword evidence="3 8" id="KW-0813">Transport</keyword>
<feature type="transmembrane region" description="Helical" evidence="8">
    <location>
        <begin position="270"/>
        <end position="291"/>
    </location>
</feature>
<keyword evidence="11" id="KW-1185">Reference proteome</keyword>
<dbReference type="Gene3D" id="1.10.3720.10">
    <property type="entry name" value="MetI-like"/>
    <property type="match status" value="1"/>
</dbReference>
<dbReference type="InterPro" id="IPR035906">
    <property type="entry name" value="MetI-like_sf"/>
</dbReference>
<reference evidence="11" key="1">
    <citation type="journal article" date="2019" name="Int. J. Syst. Evol. Microbiol.">
        <title>The Global Catalogue of Microorganisms (GCM) 10K type strain sequencing project: providing services to taxonomists for standard genome sequencing and annotation.</title>
        <authorList>
            <consortium name="The Broad Institute Genomics Platform"/>
            <consortium name="The Broad Institute Genome Sequencing Center for Infectious Disease"/>
            <person name="Wu L."/>
            <person name="Ma J."/>
        </authorList>
    </citation>
    <scope>NUCLEOTIDE SEQUENCE [LARGE SCALE GENOMIC DNA]</scope>
    <source>
        <strain evidence="11">CGMCC 1.12477</strain>
    </source>
</reference>
<feature type="domain" description="ABC transmembrane type-1" evidence="9">
    <location>
        <begin position="83"/>
        <end position="291"/>
    </location>
</feature>
<evidence type="ECO:0000256" key="6">
    <source>
        <dbReference type="ARBA" id="ARBA00022989"/>
    </source>
</evidence>
<keyword evidence="4" id="KW-1003">Cell membrane</keyword>
<proteinExistence type="inferred from homology"/>
<keyword evidence="7 8" id="KW-0472">Membrane</keyword>
<dbReference type="PANTHER" id="PTHR42929">
    <property type="entry name" value="INNER MEMBRANE ABC TRANSPORTER PERMEASE PROTEIN YDCU-RELATED-RELATED"/>
    <property type="match status" value="1"/>
</dbReference>
<dbReference type="InterPro" id="IPR000515">
    <property type="entry name" value="MetI-like"/>
</dbReference>
<dbReference type="SUPFAM" id="SSF161098">
    <property type="entry name" value="MetI-like"/>
    <property type="match status" value="1"/>
</dbReference>
<evidence type="ECO:0000256" key="7">
    <source>
        <dbReference type="ARBA" id="ARBA00023136"/>
    </source>
</evidence>
<evidence type="ECO:0000256" key="5">
    <source>
        <dbReference type="ARBA" id="ARBA00022692"/>
    </source>
</evidence>
<dbReference type="PANTHER" id="PTHR42929:SF1">
    <property type="entry name" value="INNER MEMBRANE ABC TRANSPORTER PERMEASE PROTEIN YDCU-RELATED"/>
    <property type="match status" value="1"/>
</dbReference>
<name>A0ABW4TSB5_9ACTN</name>
<comment type="subcellular location">
    <subcellularLocation>
        <location evidence="1 8">Cell membrane</location>
        <topology evidence="1 8">Multi-pass membrane protein</topology>
    </subcellularLocation>
</comment>
<evidence type="ECO:0000256" key="2">
    <source>
        <dbReference type="ARBA" id="ARBA00007069"/>
    </source>
</evidence>
<accession>A0ABW4TSB5</accession>
<dbReference type="EMBL" id="JBHUGD010000003">
    <property type="protein sequence ID" value="MFD1948442.1"/>
    <property type="molecule type" value="Genomic_DNA"/>
</dbReference>
<evidence type="ECO:0000313" key="11">
    <source>
        <dbReference type="Proteomes" id="UP001597351"/>
    </source>
</evidence>
<keyword evidence="6 8" id="KW-1133">Transmembrane helix</keyword>
<feature type="transmembrane region" description="Helical" evidence="8">
    <location>
        <begin position="118"/>
        <end position="139"/>
    </location>
</feature>
<gene>
    <name evidence="10" type="ORF">ACFSDE_16685</name>
</gene>
<feature type="transmembrane region" description="Helical" evidence="8">
    <location>
        <begin position="19"/>
        <end position="43"/>
    </location>
</feature>
<comment type="similarity">
    <text evidence="2">Belongs to the binding-protein-dependent transport system permease family. CysTW subfamily.</text>
</comment>
<dbReference type="RefSeq" id="WP_343920499.1">
    <property type="nucleotide sequence ID" value="NZ_BAAAJT010000002.1"/>
</dbReference>
<dbReference type="PROSITE" id="PS50928">
    <property type="entry name" value="ABC_TM1"/>
    <property type="match status" value="1"/>
</dbReference>
<comment type="caution">
    <text evidence="10">The sequence shown here is derived from an EMBL/GenBank/DDBJ whole genome shotgun (WGS) entry which is preliminary data.</text>
</comment>
<dbReference type="Proteomes" id="UP001597351">
    <property type="component" value="Unassembled WGS sequence"/>
</dbReference>
<evidence type="ECO:0000259" key="9">
    <source>
        <dbReference type="PROSITE" id="PS50928"/>
    </source>
</evidence>
<dbReference type="CDD" id="cd06261">
    <property type="entry name" value="TM_PBP2"/>
    <property type="match status" value="1"/>
</dbReference>
<evidence type="ECO:0000256" key="1">
    <source>
        <dbReference type="ARBA" id="ARBA00004651"/>
    </source>
</evidence>
<dbReference type="Pfam" id="PF00528">
    <property type="entry name" value="BPD_transp_1"/>
    <property type="match status" value="1"/>
</dbReference>
<evidence type="ECO:0000256" key="8">
    <source>
        <dbReference type="RuleBase" id="RU363032"/>
    </source>
</evidence>
<feature type="transmembrane region" description="Helical" evidence="8">
    <location>
        <begin position="211"/>
        <end position="233"/>
    </location>
</feature>
<protein>
    <submittedName>
        <fullName evidence="10">ABC transporter permease</fullName>
    </submittedName>
</protein>
<feature type="transmembrane region" description="Helical" evidence="8">
    <location>
        <begin position="87"/>
        <end position="106"/>
    </location>
</feature>
<evidence type="ECO:0000313" key="10">
    <source>
        <dbReference type="EMBL" id="MFD1948442.1"/>
    </source>
</evidence>
<organism evidence="10 11">
    <name type="scientific">Nocardioides aestuarii</name>
    <dbReference type="NCBI Taxonomy" id="252231"/>
    <lineage>
        <taxon>Bacteria</taxon>
        <taxon>Bacillati</taxon>
        <taxon>Actinomycetota</taxon>
        <taxon>Actinomycetes</taxon>
        <taxon>Propionibacteriales</taxon>
        <taxon>Nocardioidaceae</taxon>
        <taxon>Nocardioides</taxon>
    </lineage>
</organism>
<evidence type="ECO:0000256" key="4">
    <source>
        <dbReference type="ARBA" id="ARBA00022475"/>
    </source>
</evidence>